<dbReference type="Proteomes" id="UP000001095">
    <property type="component" value="Unassembled WGS sequence"/>
</dbReference>
<reference evidence="1 2" key="1">
    <citation type="submission" date="2012-04" db="EMBL/GenBank/DDBJ databases">
        <title>The Genome Sequence of Afipia clevelandensis ATCC 49720.</title>
        <authorList>
            <consortium name="The Broad Institute Genome Sequencing Platform"/>
            <person name="Earl A."/>
            <person name="Ward D."/>
            <person name="Feldgarden M."/>
            <person name="Gevers D."/>
            <person name="Huys G."/>
            <person name="Walker B."/>
            <person name="Young S.K."/>
            <person name="Zeng Q."/>
            <person name="Gargeya S."/>
            <person name="Fitzgerald M."/>
            <person name="Haas B."/>
            <person name="Abouelleil A."/>
            <person name="Alvarado L."/>
            <person name="Arachchi H.M."/>
            <person name="Berlin A."/>
            <person name="Chapman S.B."/>
            <person name="Goldberg J."/>
            <person name="Griggs A."/>
            <person name="Gujja S."/>
            <person name="Hansen M."/>
            <person name="Howarth C."/>
            <person name="Imamovic A."/>
            <person name="Larimer J."/>
            <person name="McCowen C."/>
            <person name="Montmayeur A."/>
            <person name="Murphy C."/>
            <person name="Neiman D."/>
            <person name="Pearson M."/>
            <person name="Priest M."/>
            <person name="Roberts A."/>
            <person name="Saif S."/>
            <person name="Shea T."/>
            <person name="Sisk P."/>
            <person name="Sykes S."/>
            <person name="Wortman J."/>
            <person name="Nusbaum C."/>
            <person name="Birren B."/>
        </authorList>
    </citation>
    <scope>NUCLEOTIDE SEQUENCE [LARGE SCALE GENOMIC DNA]</scope>
    <source>
        <strain evidence="1 2">ATCC 49720</strain>
    </source>
</reference>
<protein>
    <submittedName>
        <fullName evidence="1">Uncharacterized protein</fullName>
    </submittedName>
</protein>
<name>K8P8E0_9BRAD</name>
<comment type="caution">
    <text evidence="1">The sequence shown here is derived from an EMBL/GenBank/DDBJ whole genome shotgun (WGS) entry which is preliminary data.</text>
</comment>
<dbReference type="PATRIC" id="fig|883079.3.peg.1740"/>
<sequence length="642" mass="66457">MPTLNINGKRVTVDDGFLKLSPEQQSATVDEIASSFKDAAPQAGDTGALATPPREQTTSAAERLTLDFMNQGSAAGQRTTPNIDAQMKNFISDEVHQNDAGEVLYRDPKSGKLVPTDQSKQVALRDPADNKIKIFARNSDTNEGVFSSAGRLLGTGLAVGAPTSRAAQIAAPVAEAAQELRPGQQVIAAADRLSATGSPVQVPRAVATDNMSVQQAGAATSNVPVAGTPLVKAAERTIAQLGTKADEVSQGFGSGKSVAEAGDTARTAVKDWITGGSAATASKLYKRVDDLVDPNVKTPLTATRDTIADIAAKRSAAGLPSGKATDSVLEAVQRNDGLTYEGVKTLRTTIGEDMSRGILPEGVSAGELKSIYGALTKDLEAATQAAGGEKASAALARANNYYRLASERRESLAKIVGADGNAPAEAVLSRIEAMAGSTSRADISKLAQARKAIGADDWNELASTIVSRLGRDVEGEFSPQRFIAAYGKISDAGKNVLFRSGGKSDLANHLDDIARVSSRFKELQKFANPSGTARAGFGGLIGAGAFAEPITTLTTVLGGRVLATALAKPATAASIAKWASANEGLVRAPSPARLAALNIASKNLISTLGVKNLTTADFLRALQSPGVGRANDQPDVPRPPRQ</sequence>
<keyword evidence="2" id="KW-1185">Reference proteome</keyword>
<dbReference type="AlphaFoldDB" id="K8P8E0"/>
<gene>
    <name evidence="1" type="ORF">HMPREF9696_01706</name>
</gene>
<evidence type="ECO:0000313" key="1">
    <source>
        <dbReference type="EMBL" id="EKS37756.1"/>
    </source>
</evidence>
<accession>K8P8E0</accession>
<proteinExistence type="predicted"/>
<organism evidence="1 2">
    <name type="scientific">Afipia clevelandensis ATCC 49720</name>
    <dbReference type="NCBI Taxonomy" id="883079"/>
    <lineage>
        <taxon>Bacteria</taxon>
        <taxon>Pseudomonadati</taxon>
        <taxon>Pseudomonadota</taxon>
        <taxon>Alphaproteobacteria</taxon>
        <taxon>Hyphomicrobiales</taxon>
        <taxon>Nitrobacteraceae</taxon>
        <taxon>Afipia</taxon>
    </lineage>
</organism>
<dbReference type="RefSeq" id="WP_002712572.1">
    <property type="nucleotide sequence ID" value="NZ_KB375281.1"/>
</dbReference>
<dbReference type="HOGENOM" id="CLU_426217_0_0_5"/>
<dbReference type="OrthoDB" id="8171331at2"/>
<dbReference type="EMBL" id="AGWY01000007">
    <property type="protein sequence ID" value="EKS37756.1"/>
    <property type="molecule type" value="Genomic_DNA"/>
</dbReference>
<evidence type="ECO:0000313" key="2">
    <source>
        <dbReference type="Proteomes" id="UP000001095"/>
    </source>
</evidence>